<keyword evidence="2" id="KW-1185">Reference proteome</keyword>
<evidence type="ECO:0000313" key="1">
    <source>
        <dbReference type="EMBL" id="KAH6926057.1"/>
    </source>
</evidence>
<proteinExistence type="predicted"/>
<accession>A0ACB7RT16</accession>
<dbReference type="EMBL" id="CM023487">
    <property type="protein sequence ID" value="KAH6926057.1"/>
    <property type="molecule type" value="Genomic_DNA"/>
</dbReference>
<comment type="caution">
    <text evidence="1">The sequence shown here is derived from an EMBL/GenBank/DDBJ whole genome shotgun (WGS) entry which is preliminary data.</text>
</comment>
<dbReference type="Proteomes" id="UP000821845">
    <property type="component" value="Chromosome 7"/>
</dbReference>
<name>A0ACB7RT16_HYAAI</name>
<gene>
    <name evidence="1" type="ORF">HPB50_013575</name>
</gene>
<evidence type="ECO:0000313" key="2">
    <source>
        <dbReference type="Proteomes" id="UP000821845"/>
    </source>
</evidence>
<reference evidence="1" key="1">
    <citation type="submission" date="2020-05" db="EMBL/GenBank/DDBJ databases">
        <title>Large-scale comparative analyses of tick genomes elucidate their genetic diversity and vector capacities.</title>
        <authorList>
            <person name="Jia N."/>
            <person name="Wang J."/>
            <person name="Shi W."/>
            <person name="Du L."/>
            <person name="Sun Y."/>
            <person name="Zhan W."/>
            <person name="Jiang J."/>
            <person name="Wang Q."/>
            <person name="Zhang B."/>
            <person name="Ji P."/>
            <person name="Sakyi L.B."/>
            <person name="Cui X."/>
            <person name="Yuan T."/>
            <person name="Jiang B."/>
            <person name="Yang W."/>
            <person name="Lam T.T.-Y."/>
            <person name="Chang Q."/>
            <person name="Ding S."/>
            <person name="Wang X."/>
            <person name="Zhu J."/>
            <person name="Ruan X."/>
            <person name="Zhao L."/>
            <person name="Wei J."/>
            <person name="Que T."/>
            <person name="Du C."/>
            <person name="Cheng J."/>
            <person name="Dai P."/>
            <person name="Han X."/>
            <person name="Huang E."/>
            <person name="Gao Y."/>
            <person name="Liu J."/>
            <person name="Shao H."/>
            <person name="Ye R."/>
            <person name="Li L."/>
            <person name="Wei W."/>
            <person name="Wang X."/>
            <person name="Wang C."/>
            <person name="Yang T."/>
            <person name="Huo Q."/>
            <person name="Li W."/>
            <person name="Guo W."/>
            <person name="Chen H."/>
            <person name="Zhou L."/>
            <person name="Ni X."/>
            <person name="Tian J."/>
            <person name="Zhou Y."/>
            <person name="Sheng Y."/>
            <person name="Liu T."/>
            <person name="Pan Y."/>
            <person name="Xia L."/>
            <person name="Li J."/>
            <person name="Zhao F."/>
            <person name="Cao W."/>
        </authorList>
    </citation>
    <scope>NUCLEOTIDE SEQUENCE</scope>
    <source>
        <strain evidence="1">Hyas-2018</strain>
    </source>
</reference>
<sequence>MEPWLKELLTPNSALNELRVDLYFGLEEYRAFLAAVAQNETLKLIILGSITASVDIEALCKTIRAYGLSDRIAIRKYYVVKESLQCLPKYPEVSTVAVMSSDFPARVSENEDLMGAAFDVLRRCDHVTSIHVVCDKFFSFARMSALAAYITFSSALTKVEVDLRDLPFTPEERREMESLLVAALACNPYLAEINIKGATVSEEDLDVLLNAARGNWNLTLCSVTEDAPYDLCKVRAFLSGFAFHLNKHEIERECTERNSSLVRAAVEYVLGEGDAAKGARAIELVHGHPDVLGIVRECTAVKMGEARSMIRRSLRSVGRCSLADFMRMAGVVRDKVECVEDQPGAAPGLWDINYDCWLNIRKYLKIADVVEVRESS</sequence>
<organism evidence="1 2">
    <name type="scientific">Hyalomma asiaticum</name>
    <name type="common">Tick</name>
    <dbReference type="NCBI Taxonomy" id="266040"/>
    <lineage>
        <taxon>Eukaryota</taxon>
        <taxon>Metazoa</taxon>
        <taxon>Ecdysozoa</taxon>
        <taxon>Arthropoda</taxon>
        <taxon>Chelicerata</taxon>
        <taxon>Arachnida</taxon>
        <taxon>Acari</taxon>
        <taxon>Parasitiformes</taxon>
        <taxon>Ixodida</taxon>
        <taxon>Ixodoidea</taxon>
        <taxon>Ixodidae</taxon>
        <taxon>Hyalomminae</taxon>
        <taxon>Hyalomma</taxon>
    </lineage>
</organism>
<protein>
    <submittedName>
        <fullName evidence="1">Uncharacterized protein</fullName>
    </submittedName>
</protein>